<dbReference type="GO" id="GO:0016787">
    <property type="term" value="F:hydrolase activity"/>
    <property type="evidence" value="ECO:0007669"/>
    <property type="project" value="InterPro"/>
</dbReference>
<keyword evidence="4" id="KW-1185">Reference proteome</keyword>
<proteinExistence type="predicted"/>
<dbReference type="PANTHER" id="PTHR17630">
    <property type="entry name" value="DIENELACTONE HYDROLASE"/>
    <property type="match status" value="1"/>
</dbReference>
<dbReference type="Gene3D" id="3.40.50.1820">
    <property type="entry name" value="alpha/beta hydrolase"/>
    <property type="match status" value="1"/>
</dbReference>
<dbReference type="Pfam" id="PF01738">
    <property type="entry name" value="DLH"/>
    <property type="match status" value="2"/>
</dbReference>
<dbReference type="PANTHER" id="PTHR17630:SF80">
    <property type="entry name" value="DIENELACTONE HYDROLASE DOMAIN-CONTAINING PROTEIN"/>
    <property type="match status" value="1"/>
</dbReference>
<feature type="domain" description="Dienelactone hydrolase" evidence="2">
    <location>
        <begin position="59"/>
        <end position="199"/>
    </location>
</feature>
<organism evidence="3 4">
    <name type="scientific">Zalerion maritima</name>
    <dbReference type="NCBI Taxonomy" id="339359"/>
    <lineage>
        <taxon>Eukaryota</taxon>
        <taxon>Fungi</taxon>
        <taxon>Dikarya</taxon>
        <taxon>Ascomycota</taxon>
        <taxon>Pezizomycotina</taxon>
        <taxon>Sordariomycetes</taxon>
        <taxon>Lulworthiomycetidae</taxon>
        <taxon>Lulworthiales</taxon>
        <taxon>Lulworthiaceae</taxon>
        <taxon>Zalerion</taxon>
    </lineage>
</organism>
<dbReference type="EMBL" id="JAKWBI020000743">
    <property type="protein sequence ID" value="KAJ2892698.1"/>
    <property type="molecule type" value="Genomic_DNA"/>
</dbReference>
<dbReference type="AlphaFoldDB" id="A0AAD5WN60"/>
<dbReference type="Proteomes" id="UP001201980">
    <property type="component" value="Unassembled WGS sequence"/>
</dbReference>
<evidence type="ECO:0000313" key="3">
    <source>
        <dbReference type="EMBL" id="KAJ2892698.1"/>
    </source>
</evidence>
<sequence length="317" mass="34277">MSDPEVATKAPESDAADDTPSTSENPDAKPPLCDDCTSDRPTPSGQAATGEIVKINGIDCYISKPADYPHVPARLLLLLTGGTGVKSTNNQIQADKYAGEGFLSVMPDLFEGDAAPNSKVTEDENIPLIEKIKMRVADAAKSFVLDMWLARHTDEKVLPILHKVLGGSKEMFTDAANNGIYGVGYCFGGRYILLLSSERELPTSWEQKSEDEEGGSKLKGPFLKAGALAHATCVTPEDFNGLKAPISMVCVENDGLFPDDVRVAGEDYLSKNNVEHEVQVYPGVPHGFAIVGEYENANIKEAQVTAYEQMLSWVKDH</sequence>
<feature type="region of interest" description="Disordered" evidence="1">
    <location>
        <begin position="1"/>
        <end position="48"/>
    </location>
</feature>
<evidence type="ECO:0000313" key="4">
    <source>
        <dbReference type="Proteomes" id="UP001201980"/>
    </source>
</evidence>
<feature type="domain" description="Dienelactone hydrolase" evidence="2">
    <location>
        <begin position="238"/>
        <end position="316"/>
    </location>
</feature>
<dbReference type="InterPro" id="IPR029058">
    <property type="entry name" value="AB_hydrolase_fold"/>
</dbReference>
<gene>
    <name evidence="3" type="ORF">MKZ38_009473</name>
</gene>
<dbReference type="InterPro" id="IPR002925">
    <property type="entry name" value="Dienelactn_hydro"/>
</dbReference>
<evidence type="ECO:0000259" key="2">
    <source>
        <dbReference type="Pfam" id="PF01738"/>
    </source>
</evidence>
<evidence type="ECO:0000256" key="1">
    <source>
        <dbReference type="SAM" id="MobiDB-lite"/>
    </source>
</evidence>
<comment type="caution">
    <text evidence="3">The sequence shown here is derived from an EMBL/GenBank/DDBJ whole genome shotgun (WGS) entry which is preliminary data.</text>
</comment>
<name>A0AAD5WN60_9PEZI</name>
<dbReference type="SUPFAM" id="SSF53474">
    <property type="entry name" value="alpha/beta-Hydrolases"/>
    <property type="match status" value="1"/>
</dbReference>
<accession>A0AAD5WN60</accession>
<reference evidence="3" key="1">
    <citation type="submission" date="2022-07" db="EMBL/GenBank/DDBJ databases">
        <title>Draft genome sequence of Zalerion maritima ATCC 34329, a (micro)plastics degrading marine fungus.</title>
        <authorList>
            <person name="Paco A."/>
            <person name="Goncalves M.F.M."/>
            <person name="Rocha-Santos T.A.P."/>
            <person name="Alves A."/>
        </authorList>
    </citation>
    <scope>NUCLEOTIDE SEQUENCE</scope>
    <source>
        <strain evidence="3">ATCC 34329</strain>
    </source>
</reference>
<protein>
    <recommendedName>
        <fullName evidence="2">Dienelactone hydrolase domain-containing protein</fullName>
    </recommendedName>
</protein>